<proteinExistence type="predicted"/>
<accession>A0ABV4U8S7</accession>
<evidence type="ECO:0000259" key="3">
    <source>
        <dbReference type="Pfam" id="PF13229"/>
    </source>
</evidence>
<name>A0ABV4U8S7_9BACT</name>
<comment type="caution">
    <text evidence="4">The sequence shown here is derived from an EMBL/GenBank/DDBJ whole genome shotgun (WGS) entry which is preliminary data.</text>
</comment>
<dbReference type="Pfam" id="PF13229">
    <property type="entry name" value="Beta_helix"/>
    <property type="match status" value="1"/>
</dbReference>
<dbReference type="Proteomes" id="UP001575105">
    <property type="component" value="Unassembled WGS sequence"/>
</dbReference>
<gene>
    <name evidence="4" type="ORF">ACERK3_12685</name>
</gene>
<keyword evidence="2" id="KW-0732">Signal</keyword>
<dbReference type="InterPro" id="IPR013783">
    <property type="entry name" value="Ig-like_fold"/>
</dbReference>
<evidence type="ECO:0000256" key="1">
    <source>
        <dbReference type="SAM" id="MobiDB-lite"/>
    </source>
</evidence>
<dbReference type="SUPFAM" id="SSF51126">
    <property type="entry name" value="Pectin lyase-like"/>
    <property type="match status" value="1"/>
</dbReference>
<keyword evidence="5" id="KW-1185">Reference proteome</keyword>
<dbReference type="InterPro" id="IPR011050">
    <property type="entry name" value="Pectin_lyase_fold/virulence"/>
</dbReference>
<feature type="chain" id="PRO_5046633186" evidence="2">
    <location>
        <begin position="18"/>
        <end position="794"/>
    </location>
</feature>
<organism evidence="4 5">
    <name type="scientific">Natronomicrosphaera hydrolytica</name>
    <dbReference type="NCBI Taxonomy" id="3242702"/>
    <lineage>
        <taxon>Bacteria</taxon>
        <taxon>Pseudomonadati</taxon>
        <taxon>Planctomycetota</taxon>
        <taxon>Phycisphaerae</taxon>
        <taxon>Phycisphaerales</taxon>
        <taxon>Phycisphaeraceae</taxon>
        <taxon>Natronomicrosphaera</taxon>
    </lineage>
</organism>
<dbReference type="InterPro" id="IPR039448">
    <property type="entry name" value="Beta_helix"/>
</dbReference>
<dbReference type="Gene3D" id="2.160.20.10">
    <property type="entry name" value="Single-stranded right-handed beta-helix, Pectin lyase-like"/>
    <property type="match status" value="2"/>
</dbReference>
<feature type="compositionally biased region" description="Basic and acidic residues" evidence="1">
    <location>
        <begin position="187"/>
        <end position="200"/>
    </location>
</feature>
<dbReference type="PANTHER" id="PTHR36453">
    <property type="entry name" value="SECRETED PROTEIN-RELATED"/>
    <property type="match status" value="1"/>
</dbReference>
<dbReference type="EMBL" id="JBGUBD010000007">
    <property type="protein sequence ID" value="MFA9479141.1"/>
    <property type="molecule type" value="Genomic_DNA"/>
</dbReference>
<dbReference type="InterPro" id="IPR006626">
    <property type="entry name" value="PbH1"/>
</dbReference>
<evidence type="ECO:0000256" key="2">
    <source>
        <dbReference type="SAM" id="SignalP"/>
    </source>
</evidence>
<feature type="domain" description="Right handed beta helix" evidence="3">
    <location>
        <begin position="320"/>
        <end position="453"/>
    </location>
</feature>
<dbReference type="SMART" id="SM00710">
    <property type="entry name" value="PbH1"/>
    <property type="match status" value="5"/>
</dbReference>
<dbReference type="InterPro" id="IPR012334">
    <property type="entry name" value="Pectin_lyas_fold"/>
</dbReference>
<sequence>MNFAVLVCLLWSSPLLAVEYHVSPMGDDANVGSADAPFATLERARDAVRERREAVAEFEGATVIVHEGRYERRATLVLDANDAGEPNAPVVYRAADGARPLFDGGYLVDPTHFARVDDDQIRERLLESVRDDVLQLDLGALGITDYGSFGPRGWGRSEIAAPMELFIDRMPQSIAQWPNEGSIPLGEVHDRGGAPREGDQSNRSAVFEYNTERAERWVDANDLHIAGHFGVTWAHDTIGIAEVDVEAGTFTTDGAHYYAFAQPGRPANFQTHYVAVNLLEEIEQPGEYFIDREAGKLYILPPHPLTYSTVQLSALDEPFVRIENASHVRIEGLTFENTRGDGIVIAEGSDNRIAGCTFRALGGIAVDMEGGRGHQVFDCDIYYTGRGGIRASGGDRQSLEPAEHRIVNNDIHRFNRWIRGYNPGIRAEGVGIEIEHNHLHHSDHQGITFAGNEHRMAFNELHHLLKDISDMGAIYAGRDPTFAGNVIEHNFFHHLSMQHEGGPGVQAIFFDDDTIYIARVFGNVFYRAGSTGVIKFNGGGGASVANNVSIEGPRFLQETPGDVAGIDRAIRKITTDYRGSHNFPERIAAMRVDEEPYRSRYPYIYETAFHGYNEGTPRWNNVIVRNNDEMRHFVNPGDLNFAIRSNAPWLNMVAEDVYDRVHGADGQDIAFEQIPFGRIGLKETTHRPALGPIAFSKLGPADDTAELDANAVELWWQPSYNADRYHLVVARDRELTDIVLDKQAVTHNVKLDQLEPNRTYYWQVYAATTRSRSNRGLRIASEEPWQFKTAGARE</sequence>
<evidence type="ECO:0000313" key="5">
    <source>
        <dbReference type="Proteomes" id="UP001575105"/>
    </source>
</evidence>
<dbReference type="RefSeq" id="WP_425346068.1">
    <property type="nucleotide sequence ID" value="NZ_JBGUBD010000007.1"/>
</dbReference>
<reference evidence="4 5" key="1">
    <citation type="submission" date="2024-08" db="EMBL/GenBank/DDBJ databases">
        <title>Whole-genome sequencing of halo(alkali)philic microorganisms from hypersaline lakes.</title>
        <authorList>
            <person name="Sorokin D.Y."/>
            <person name="Merkel A.Y."/>
            <person name="Messina E."/>
            <person name="Yakimov M."/>
        </authorList>
    </citation>
    <scope>NUCLEOTIDE SEQUENCE [LARGE SCALE GENOMIC DNA]</scope>
    <source>
        <strain evidence="4 5">AB-hyl4</strain>
    </source>
</reference>
<protein>
    <submittedName>
        <fullName evidence="4">Right-handed parallel beta-helix repeat-containing protein</fullName>
    </submittedName>
</protein>
<feature type="region of interest" description="Disordered" evidence="1">
    <location>
        <begin position="182"/>
        <end position="203"/>
    </location>
</feature>
<evidence type="ECO:0000313" key="4">
    <source>
        <dbReference type="EMBL" id="MFA9479141.1"/>
    </source>
</evidence>
<dbReference type="Gene3D" id="2.60.40.10">
    <property type="entry name" value="Immunoglobulins"/>
    <property type="match status" value="1"/>
</dbReference>
<dbReference type="PANTHER" id="PTHR36453:SF1">
    <property type="entry name" value="RIGHT HANDED BETA HELIX DOMAIN-CONTAINING PROTEIN"/>
    <property type="match status" value="1"/>
</dbReference>
<feature type="signal peptide" evidence="2">
    <location>
        <begin position="1"/>
        <end position="17"/>
    </location>
</feature>